<dbReference type="PANTHER" id="PTHR32439">
    <property type="entry name" value="FERREDOXIN--NITRITE REDUCTASE, CHLOROPLASTIC"/>
    <property type="match status" value="1"/>
</dbReference>
<comment type="caution">
    <text evidence="7">The sequence shown here is derived from an EMBL/GenBank/DDBJ whole genome shotgun (WGS) entry which is preliminary data.</text>
</comment>
<dbReference type="PANTHER" id="PTHR32439:SF9">
    <property type="entry name" value="BLR3264 PROTEIN"/>
    <property type="match status" value="1"/>
</dbReference>
<dbReference type="InterPro" id="IPR045854">
    <property type="entry name" value="NO2/SO3_Rdtase_4Fe4S_sf"/>
</dbReference>
<dbReference type="GO" id="GO:0043818">
    <property type="term" value="F:precorrin-3B synthase activity"/>
    <property type="evidence" value="ECO:0007669"/>
    <property type="project" value="UniProtKB-EC"/>
</dbReference>
<reference evidence="7 8" key="1">
    <citation type="submission" date="2020-08" db="EMBL/GenBank/DDBJ databases">
        <title>Genomic Encyclopedia of Type Strains, Phase IV (KMG-IV): sequencing the most valuable type-strain genomes for metagenomic binning, comparative biology and taxonomic classification.</title>
        <authorList>
            <person name="Goeker M."/>
        </authorList>
    </citation>
    <scope>NUCLEOTIDE SEQUENCE [LARGE SCALE GENOMIC DNA]</scope>
    <source>
        <strain evidence="7 8">DSM 101730</strain>
    </source>
</reference>
<evidence type="ECO:0000256" key="5">
    <source>
        <dbReference type="ARBA" id="ARBA00023004"/>
    </source>
</evidence>
<dbReference type="InterPro" id="IPR036136">
    <property type="entry name" value="Nit/Sulf_reduc_fer-like_dom_sf"/>
</dbReference>
<evidence type="ECO:0000313" key="7">
    <source>
        <dbReference type="EMBL" id="MBB5224032.1"/>
    </source>
</evidence>
<dbReference type="SUPFAM" id="SSF56014">
    <property type="entry name" value="Nitrite and sulphite reductase 4Fe-4S domain-like"/>
    <property type="match status" value="2"/>
</dbReference>
<accession>A0A840SY87</accession>
<keyword evidence="3" id="KW-0479">Metal-binding</keyword>
<name>A0A840SY87_9RHOB</name>
<dbReference type="SUPFAM" id="SSF55124">
    <property type="entry name" value="Nitrite/Sulfite reductase N-terminal domain-like"/>
    <property type="match status" value="1"/>
</dbReference>
<keyword evidence="4 7" id="KW-0560">Oxidoreductase</keyword>
<dbReference type="GO" id="GO:0051539">
    <property type="term" value="F:4 iron, 4 sulfur cluster binding"/>
    <property type="evidence" value="ECO:0007669"/>
    <property type="project" value="UniProtKB-KW"/>
</dbReference>
<evidence type="ECO:0000256" key="4">
    <source>
        <dbReference type="ARBA" id="ARBA00023002"/>
    </source>
</evidence>
<protein>
    <submittedName>
        <fullName evidence="7">Precorrin-3B synthase</fullName>
        <ecNumber evidence="7">1.14.13.83</ecNumber>
    </submittedName>
</protein>
<dbReference type="Gene3D" id="3.90.480.10">
    <property type="entry name" value="Sulfite Reductase Hemoprotein,Domain 2"/>
    <property type="match status" value="1"/>
</dbReference>
<dbReference type="EMBL" id="JACHFM010000005">
    <property type="protein sequence ID" value="MBB5224032.1"/>
    <property type="molecule type" value="Genomic_DNA"/>
</dbReference>
<evidence type="ECO:0000256" key="2">
    <source>
        <dbReference type="ARBA" id="ARBA00022617"/>
    </source>
</evidence>
<keyword evidence="1" id="KW-0004">4Fe-4S</keyword>
<dbReference type="RefSeq" id="WP_184154142.1">
    <property type="nucleotide sequence ID" value="NZ_JACHFM010000005.1"/>
</dbReference>
<gene>
    <name evidence="7" type="ORF">HNP73_003993</name>
</gene>
<keyword evidence="5" id="KW-0408">Iron</keyword>
<keyword evidence="2" id="KW-0349">Heme</keyword>
<dbReference type="Gene3D" id="3.30.413.10">
    <property type="entry name" value="Sulfite Reductase Hemoprotein, domain 1"/>
    <property type="match status" value="2"/>
</dbReference>
<keyword evidence="6" id="KW-0411">Iron-sulfur</keyword>
<dbReference type="InterPro" id="IPR051329">
    <property type="entry name" value="NIR_SIR_4Fe-4S"/>
</dbReference>
<dbReference type="Proteomes" id="UP000549457">
    <property type="component" value="Unassembled WGS sequence"/>
</dbReference>
<evidence type="ECO:0000313" key="8">
    <source>
        <dbReference type="Proteomes" id="UP000549457"/>
    </source>
</evidence>
<sequence>MTAALRRDACPSLTAPMLTGDGWLARLTFTDGLSGEGLAGLAAVAARLGNGLIEVTSRGSLQLRGLAQGAKLAEALAPLGLPLAEGLPVVTSPLAGRDPAEAADPRPLAATLRAFAGPLPPKVTALVDGGGAFPLDAVPADVRLLRVAGGWRIGVGGTARTARWQDVCDADTAIAQACDLLTRISREARRGRDLDGLGVAPAPALRPAGAPVGRFGLREDIARAVAFPFGSAESGAVAALAAAAGAARLCPAPGRALVAVELTVADEAAFVGAATRLGFITDPGDPRLAIAACAGAACASGRLPARAIAARIAAERPDMTDGLHLHVSGCPKRCAQPAGPAVTLLADECGTRVTGDGRGVPADLEQYLLEVAR</sequence>
<dbReference type="EC" id="1.14.13.83" evidence="7"/>
<keyword evidence="8" id="KW-1185">Reference proteome</keyword>
<dbReference type="AlphaFoldDB" id="A0A840SY87"/>
<evidence type="ECO:0000256" key="6">
    <source>
        <dbReference type="ARBA" id="ARBA00023014"/>
    </source>
</evidence>
<dbReference type="GO" id="GO:0046872">
    <property type="term" value="F:metal ion binding"/>
    <property type="evidence" value="ECO:0007669"/>
    <property type="project" value="UniProtKB-KW"/>
</dbReference>
<evidence type="ECO:0000256" key="1">
    <source>
        <dbReference type="ARBA" id="ARBA00022485"/>
    </source>
</evidence>
<proteinExistence type="predicted"/>
<evidence type="ECO:0000256" key="3">
    <source>
        <dbReference type="ARBA" id="ARBA00022723"/>
    </source>
</evidence>
<organism evidence="7 8">
    <name type="scientific">Amaricoccus macauensis</name>
    <dbReference type="NCBI Taxonomy" id="57001"/>
    <lineage>
        <taxon>Bacteria</taxon>
        <taxon>Pseudomonadati</taxon>
        <taxon>Pseudomonadota</taxon>
        <taxon>Alphaproteobacteria</taxon>
        <taxon>Rhodobacterales</taxon>
        <taxon>Paracoccaceae</taxon>
        <taxon>Amaricoccus</taxon>
    </lineage>
</organism>